<reference evidence="2" key="1">
    <citation type="journal article" date="2023" name="Microbiol Resour">
        <title>Genome Sequences of Rhodoplanes serenus and Two Thermotolerant Strains, Rhodoplanes tepidamans and 'Rhodoplanes cryptolactis,' Further Refine the Genus.</title>
        <authorList>
            <person name="Rayyan A.A."/>
            <person name="Kyndt J.A."/>
        </authorList>
    </citation>
    <scope>NUCLEOTIDE SEQUENCE</scope>
    <source>
        <strain evidence="2">DSM 9987</strain>
    </source>
</reference>
<dbReference type="InterPro" id="IPR001296">
    <property type="entry name" value="Glyco_trans_1"/>
</dbReference>
<dbReference type="RefSeq" id="WP_272775270.1">
    <property type="nucleotide sequence ID" value="NZ_JAQQLI010000002.1"/>
</dbReference>
<proteinExistence type="predicted"/>
<dbReference type="PANTHER" id="PTHR12526">
    <property type="entry name" value="GLYCOSYLTRANSFERASE"/>
    <property type="match status" value="1"/>
</dbReference>
<dbReference type="PANTHER" id="PTHR12526:SF641">
    <property type="entry name" value="LIPOPOLYSACCHARIDE CORE BIOSYNTHESIS PROTEIN RFAG"/>
    <property type="match status" value="1"/>
</dbReference>
<reference evidence="2" key="2">
    <citation type="submission" date="2023-02" db="EMBL/GenBank/DDBJ databases">
        <authorList>
            <person name="Rayyan A."/>
            <person name="Meyer T."/>
            <person name="Kyndt J.A."/>
        </authorList>
    </citation>
    <scope>NUCLEOTIDE SEQUENCE</scope>
    <source>
        <strain evidence="2">DSM 9987</strain>
    </source>
</reference>
<dbReference type="Pfam" id="PF00534">
    <property type="entry name" value="Glycos_transf_1"/>
    <property type="match status" value="1"/>
</dbReference>
<comment type="caution">
    <text evidence="2">The sequence shown here is derived from an EMBL/GenBank/DDBJ whole genome shotgun (WGS) entry which is preliminary data.</text>
</comment>
<evidence type="ECO:0000313" key="2">
    <source>
        <dbReference type="EMBL" id="MDC7784419.1"/>
    </source>
</evidence>
<keyword evidence="3" id="KW-1185">Reference proteome</keyword>
<gene>
    <name evidence="2" type="ORF">PQJ73_01870</name>
</gene>
<sequence>MAVSADTVVAAADAGGARIAFAIVRLFPGGGLQRDCLSLARLVRDRGATVEILATERAAGDFADDLAVRLLPAPGRTNHGVQAAFADRVAAVAGGFDAVVGFNKMPGLDLLYCADPSIAARIARSPWLALLPRYRAFRALEAGAFAPGRRTRLVLLARPQAEAYRAAWGTEPARISVLPPTVAAARRRPELRRDGTRERLRASLGLGTETAWLTIGVQPSTKGLDRTVAALAGRPEARLLVAGLAATDRAARDVIGLARRHGVAERILWLGHREDVPAVMAAADLLVHPARLDTTGTVILEAVVNGLPVIASGVCGYAEHVTAAGAGLVLPEPFAADAFAAALATAADPARRAVWSDGGGAYGVRPELYTGREVAADLILRTAAARAAAPADAA</sequence>
<feature type="domain" description="Glycosyl transferase family 1" evidence="1">
    <location>
        <begin position="198"/>
        <end position="346"/>
    </location>
</feature>
<name>A0ABT5J449_RHOTP</name>
<dbReference type="SUPFAM" id="SSF53756">
    <property type="entry name" value="UDP-Glycosyltransferase/glycogen phosphorylase"/>
    <property type="match status" value="1"/>
</dbReference>
<dbReference type="Proteomes" id="UP001165652">
    <property type="component" value="Unassembled WGS sequence"/>
</dbReference>
<protein>
    <submittedName>
        <fullName evidence="2">Glycosyltransferase family 4 protein</fullName>
    </submittedName>
</protein>
<evidence type="ECO:0000259" key="1">
    <source>
        <dbReference type="Pfam" id="PF00534"/>
    </source>
</evidence>
<organism evidence="2 3">
    <name type="scientific">Rhodoplanes tepidamans</name>
    <name type="common">Rhodoplanes cryptolactis</name>
    <dbReference type="NCBI Taxonomy" id="200616"/>
    <lineage>
        <taxon>Bacteria</taxon>
        <taxon>Pseudomonadati</taxon>
        <taxon>Pseudomonadota</taxon>
        <taxon>Alphaproteobacteria</taxon>
        <taxon>Hyphomicrobiales</taxon>
        <taxon>Nitrobacteraceae</taxon>
        <taxon>Rhodoplanes</taxon>
    </lineage>
</organism>
<dbReference type="CDD" id="cd03801">
    <property type="entry name" value="GT4_PimA-like"/>
    <property type="match status" value="1"/>
</dbReference>
<dbReference type="Gene3D" id="3.40.50.2000">
    <property type="entry name" value="Glycogen Phosphorylase B"/>
    <property type="match status" value="2"/>
</dbReference>
<accession>A0ABT5J449</accession>
<dbReference type="EMBL" id="JAQQLI010000002">
    <property type="protein sequence ID" value="MDC7784419.1"/>
    <property type="molecule type" value="Genomic_DNA"/>
</dbReference>
<evidence type="ECO:0000313" key="3">
    <source>
        <dbReference type="Proteomes" id="UP001165652"/>
    </source>
</evidence>